<evidence type="ECO:0000313" key="1">
    <source>
        <dbReference type="EMBL" id="KJU85149.1"/>
    </source>
</evidence>
<keyword evidence="2" id="KW-1185">Reference proteome</keyword>
<dbReference type="Proteomes" id="UP000033423">
    <property type="component" value="Unassembled WGS sequence"/>
</dbReference>
<organism evidence="1 2">
    <name type="scientific">Candidatus Magnetobacterium bavaricum</name>
    <dbReference type="NCBI Taxonomy" id="29290"/>
    <lineage>
        <taxon>Bacteria</taxon>
        <taxon>Pseudomonadati</taxon>
        <taxon>Nitrospirota</taxon>
        <taxon>Thermodesulfovibrionia</taxon>
        <taxon>Thermodesulfovibrionales</taxon>
        <taxon>Candidatus Magnetobacteriaceae</taxon>
        <taxon>Candidatus Magnetobacterium</taxon>
    </lineage>
</organism>
<gene>
    <name evidence="1" type="ORF">MBAV_002657</name>
</gene>
<dbReference type="EMBL" id="LACI01001141">
    <property type="protein sequence ID" value="KJU85149.1"/>
    <property type="molecule type" value="Genomic_DNA"/>
</dbReference>
<sequence length="139" mass="15746">MKGIEAKEVYQLDFRQNAALVSSSRKEETAVYLEFKHRTLKDKIKLNLSSEKITYVSCQINKDFMVYTYVVTDISGEFIERRIGIITYETHEIITTNDVIDKLPDMKDATGNTVSEDDFIVSHMAAIGVCISNPIATTL</sequence>
<accession>A0A0F3GT78</accession>
<protein>
    <submittedName>
        <fullName evidence="1">Uncharacterized protein</fullName>
    </submittedName>
</protein>
<name>A0A0F3GT78_9BACT</name>
<comment type="caution">
    <text evidence="1">The sequence shown here is derived from an EMBL/GenBank/DDBJ whole genome shotgun (WGS) entry which is preliminary data.</text>
</comment>
<reference evidence="1 2" key="1">
    <citation type="submission" date="2015-02" db="EMBL/GenBank/DDBJ databases">
        <title>Single-cell genomics of uncultivated deep-branching MTB reveals a conserved set of magnetosome genes.</title>
        <authorList>
            <person name="Kolinko S."/>
            <person name="Richter M."/>
            <person name="Glockner F.O."/>
            <person name="Brachmann A."/>
            <person name="Schuler D."/>
        </authorList>
    </citation>
    <scope>NUCLEOTIDE SEQUENCE [LARGE SCALE GENOMIC DNA]</scope>
    <source>
        <strain evidence="1">TM-1</strain>
    </source>
</reference>
<dbReference type="AlphaFoldDB" id="A0A0F3GT78"/>
<proteinExistence type="predicted"/>
<evidence type="ECO:0000313" key="2">
    <source>
        <dbReference type="Proteomes" id="UP000033423"/>
    </source>
</evidence>